<evidence type="ECO:0000313" key="5">
    <source>
        <dbReference type="Proteomes" id="UP001381174"/>
    </source>
</evidence>
<proteinExistence type="predicted"/>
<sequence length="131" mass="14187">MRTVLVVDDEYGVAEVLEALLQDEGYRVVTAINGRQGLDRAIETPPDLILLDVMMPIMGGAAMLEALRAHPALGQVPVVLMSSLDEAAVRESCHGYRAFLRKPFRMAEVLVLLERLLPPDALALPEVPGGA</sequence>
<name>A0ABU8JGB6_9GAMM</name>
<evidence type="ECO:0000259" key="3">
    <source>
        <dbReference type="PROSITE" id="PS50110"/>
    </source>
</evidence>
<comment type="caution">
    <text evidence="4">The sequence shown here is derived from an EMBL/GenBank/DDBJ whole genome shotgun (WGS) entry which is preliminary data.</text>
</comment>
<dbReference type="PANTHER" id="PTHR44591:SF3">
    <property type="entry name" value="RESPONSE REGULATORY DOMAIN-CONTAINING PROTEIN"/>
    <property type="match status" value="1"/>
</dbReference>
<dbReference type="RefSeq" id="WP_336808819.1">
    <property type="nucleotide sequence ID" value="NZ_JBBBNY010000016.1"/>
</dbReference>
<dbReference type="Proteomes" id="UP001381174">
    <property type="component" value="Unassembled WGS sequence"/>
</dbReference>
<dbReference type="InterPro" id="IPR001789">
    <property type="entry name" value="Sig_transdc_resp-reg_receiver"/>
</dbReference>
<feature type="domain" description="Response regulatory" evidence="3">
    <location>
        <begin position="3"/>
        <end position="117"/>
    </location>
</feature>
<dbReference type="Pfam" id="PF00072">
    <property type="entry name" value="Response_reg"/>
    <property type="match status" value="1"/>
</dbReference>
<evidence type="ECO:0000313" key="4">
    <source>
        <dbReference type="EMBL" id="MEI7038179.1"/>
    </source>
</evidence>
<evidence type="ECO:0000256" key="2">
    <source>
        <dbReference type="PROSITE-ProRule" id="PRU00169"/>
    </source>
</evidence>
<feature type="modified residue" description="4-aspartylphosphate" evidence="2">
    <location>
        <position position="52"/>
    </location>
</feature>
<keyword evidence="5" id="KW-1185">Reference proteome</keyword>
<dbReference type="PROSITE" id="PS50110">
    <property type="entry name" value="RESPONSE_REGULATORY"/>
    <property type="match status" value="1"/>
</dbReference>
<dbReference type="SMART" id="SM00448">
    <property type="entry name" value="REC"/>
    <property type="match status" value="1"/>
</dbReference>
<evidence type="ECO:0000256" key="1">
    <source>
        <dbReference type="ARBA" id="ARBA00022553"/>
    </source>
</evidence>
<dbReference type="PANTHER" id="PTHR44591">
    <property type="entry name" value="STRESS RESPONSE REGULATOR PROTEIN 1"/>
    <property type="match status" value="1"/>
</dbReference>
<dbReference type="InterPro" id="IPR011006">
    <property type="entry name" value="CheY-like_superfamily"/>
</dbReference>
<protein>
    <submittedName>
        <fullName evidence="4">Response regulator</fullName>
    </submittedName>
</protein>
<accession>A0ABU8JGB6</accession>
<gene>
    <name evidence="4" type="ORF">WAT24_15590</name>
</gene>
<reference evidence="4 5" key="1">
    <citation type="journal article" date="2014" name="Int. J. Syst. Evol. Microbiol.">
        <title>Fulvimonas yonginensis sp. nov., isolated from greenhouse soil, and emended description of the genus Fulvimonas.</title>
        <authorList>
            <person name="Ahn J.H."/>
            <person name="Kim S.J."/>
            <person name="Weon H.Y."/>
            <person name="Hong S.B."/>
            <person name="Seok S.J."/>
            <person name="Kwon S.W."/>
        </authorList>
    </citation>
    <scope>NUCLEOTIDE SEQUENCE [LARGE SCALE GENOMIC DNA]</scope>
    <source>
        <strain evidence="4 5">KACC 16952</strain>
    </source>
</reference>
<dbReference type="SUPFAM" id="SSF52172">
    <property type="entry name" value="CheY-like"/>
    <property type="match status" value="1"/>
</dbReference>
<dbReference type="EMBL" id="JBBBNY010000016">
    <property type="protein sequence ID" value="MEI7038179.1"/>
    <property type="molecule type" value="Genomic_DNA"/>
</dbReference>
<keyword evidence="1 2" id="KW-0597">Phosphoprotein</keyword>
<organism evidence="4 5">
    <name type="scientific">Fulvimonas yonginensis</name>
    <dbReference type="NCBI Taxonomy" id="1495200"/>
    <lineage>
        <taxon>Bacteria</taxon>
        <taxon>Pseudomonadati</taxon>
        <taxon>Pseudomonadota</taxon>
        <taxon>Gammaproteobacteria</taxon>
        <taxon>Lysobacterales</taxon>
        <taxon>Rhodanobacteraceae</taxon>
        <taxon>Fulvimonas</taxon>
    </lineage>
</organism>
<dbReference type="InterPro" id="IPR050595">
    <property type="entry name" value="Bact_response_regulator"/>
</dbReference>
<dbReference type="Gene3D" id="3.40.50.2300">
    <property type="match status" value="1"/>
</dbReference>